<feature type="domain" description="4Fe-4S ferredoxin-type" evidence="11">
    <location>
        <begin position="37"/>
        <end position="66"/>
    </location>
</feature>
<keyword evidence="5" id="KW-0274">FAD</keyword>
<evidence type="ECO:0000256" key="8">
    <source>
        <dbReference type="ARBA" id="ARBA00023004"/>
    </source>
</evidence>
<dbReference type="InterPro" id="IPR055275">
    <property type="entry name" value="Ferredox_Rdtase"/>
</dbReference>
<evidence type="ECO:0000256" key="5">
    <source>
        <dbReference type="ARBA" id="ARBA00022827"/>
    </source>
</evidence>
<sequence>MPYVVTQSCCSDASCVYACPVNCIHPTPDEPDFLSAEMLYVDPQACVDCGACASACPVDAITSSKKLTEEQKPFIEINAQFYRQSRPRPILAQPVPAPEIRTEREPLRVAIVGSGPSAMYAADELLTQPDVTVTMFDRLPVPYGLARHGVAPDHAKTRQVSRLFDVMSAQPGFGSYLNVEVGKHISHEELLAYHHAVIYAVGASSDRKLGIPGEGLAGNVSATDFVAWYNGHPDHANRGFDLSSTRAVIVGNGNVALDVARILTIDPESLVGTDISQTALDALRDSRIEEVVILGRRGPAESAFTVPEFVGLLGSDVDIVVEGELPEITDGLPYQVEQKLRLLHSVRNRPVGQRRRIVFRYLSSPTEILGPDQVSGIEVVRNELVTDADGKVRAVATDQTERLDAGLVLTSVGYRGVPLPGLPFDERAGVIPNLDGRVLDQPGGSVLSGTYVTGWIKRGPTGFIGTNKSCAQQTVQQLADDFNAGRLRAPSGGAAGFDRLVRSRQPDLRAGGAVLRPTGPVRRLLNRI</sequence>
<evidence type="ECO:0000256" key="3">
    <source>
        <dbReference type="ARBA" id="ARBA00022630"/>
    </source>
</evidence>
<dbReference type="RefSeq" id="WP_130919277.1">
    <property type="nucleotide sequence ID" value="NZ_LR215973.1"/>
</dbReference>
<keyword evidence="7 12" id="KW-0560">Oxidoreductase</keyword>
<evidence type="ECO:0000256" key="9">
    <source>
        <dbReference type="ARBA" id="ARBA00023014"/>
    </source>
</evidence>
<keyword evidence="6" id="KW-0521">NADP</keyword>
<dbReference type="GO" id="GO:0051536">
    <property type="term" value="F:iron-sulfur cluster binding"/>
    <property type="evidence" value="ECO:0007669"/>
    <property type="project" value="UniProtKB-KW"/>
</dbReference>
<dbReference type="PRINTS" id="PR00419">
    <property type="entry name" value="ADXRDTASE"/>
</dbReference>
<dbReference type="GO" id="GO:0004324">
    <property type="term" value="F:ferredoxin-NADP+ reductase activity"/>
    <property type="evidence" value="ECO:0007669"/>
    <property type="project" value="UniProtKB-EC"/>
</dbReference>
<evidence type="ECO:0000256" key="6">
    <source>
        <dbReference type="ARBA" id="ARBA00022857"/>
    </source>
</evidence>
<dbReference type="InterPro" id="IPR017896">
    <property type="entry name" value="4Fe4S_Fe-S-bd"/>
</dbReference>
<organism evidence="12 13">
    <name type="scientific">Nocardia cyriacigeorgica</name>
    <dbReference type="NCBI Taxonomy" id="135487"/>
    <lineage>
        <taxon>Bacteria</taxon>
        <taxon>Bacillati</taxon>
        <taxon>Actinomycetota</taxon>
        <taxon>Actinomycetes</taxon>
        <taxon>Mycobacteriales</taxon>
        <taxon>Nocardiaceae</taxon>
        <taxon>Nocardia</taxon>
    </lineage>
</organism>
<comment type="cofactor">
    <cofactor evidence="1">
        <name>FAD</name>
        <dbReference type="ChEBI" id="CHEBI:57692"/>
    </cofactor>
</comment>
<keyword evidence="4" id="KW-0479">Metal-binding</keyword>
<dbReference type="Proteomes" id="UP000290439">
    <property type="component" value="Chromosome"/>
</dbReference>
<dbReference type="EMBL" id="LR215973">
    <property type="protein sequence ID" value="VFB01969.1"/>
    <property type="molecule type" value="Genomic_DNA"/>
</dbReference>
<feature type="domain" description="4Fe-4S ferredoxin-type" evidence="11">
    <location>
        <begin position="1"/>
        <end position="29"/>
    </location>
</feature>
<dbReference type="AlphaFoldDB" id="A0A4U8WIT7"/>
<dbReference type="Gene3D" id="3.50.50.60">
    <property type="entry name" value="FAD/NAD(P)-binding domain"/>
    <property type="match status" value="1"/>
</dbReference>
<keyword evidence="8" id="KW-0408">Iron</keyword>
<dbReference type="GO" id="GO:0046872">
    <property type="term" value="F:metal ion binding"/>
    <property type="evidence" value="ECO:0007669"/>
    <property type="project" value="UniProtKB-KW"/>
</dbReference>
<dbReference type="Gene3D" id="3.30.70.20">
    <property type="match status" value="1"/>
</dbReference>
<dbReference type="PROSITE" id="PS51379">
    <property type="entry name" value="4FE4S_FER_2"/>
    <property type="match status" value="2"/>
</dbReference>
<evidence type="ECO:0000256" key="7">
    <source>
        <dbReference type="ARBA" id="ARBA00023002"/>
    </source>
</evidence>
<evidence type="ECO:0000256" key="4">
    <source>
        <dbReference type="ARBA" id="ARBA00022723"/>
    </source>
</evidence>
<proteinExistence type="predicted"/>
<dbReference type="InterPro" id="IPR023753">
    <property type="entry name" value="FAD/NAD-binding_dom"/>
</dbReference>
<comment type="catalytic activity">
    <reaction evidence="10">
        <text>2 reduced [2Fe-2S]-[ferredoxin] + NADP(+) + H(+) = 2 oxidized [2Fe-2S]-[ferredoxin] + NADPH</text>
        <dbReference type="Rhea" id="RHEA:20125"/>
        <dbReference type="Rhea" id="RHEA-COMP:10000"/>
        <dbReference type="Rhea" id="RHEA-COMP:10001"/>
        <dbReference type="ChEBI" id="CHEBI:15378"/>
        <dbReference type="ChEBI" id="CHEBI:33737"/>
        <dbReference type="ChEBI" id="CHEBI:33738"/>
        <dbReference type="ChEBI" id="CHEBI:57783"/>
        <dbReference type="ChEBI" id="CHEBI:58349"/>
        <dbReference type="EC" id="1.18.1.2"/>
    </reaction>
</comment>
<dbReference type="Gene3D" id="3.40.50.720">
    <property type="entry name" value="NAD(P)-binding Rossmann-like Domain"/>
    <property type="match status" value="1"/>
</dbReference>
<accession>A0A4U8WIT7</accession>
<evidence type="ECO:0000259" key="11">
    <source>
        <dbReference type="PROSITE" id="PS51379"/>
    </source>
</evidence>
<reference evidence="12 13" key="1">
    <citation type="submission" date="2019-02" db="EMBL/GenBank/DDBJ databases">
        <authorList>
            <consortium name="Pathogen Informatics"/>
        </authorList>
    </citation>
    <scope>NUCLEOTIDE SEQUENCE [LARGE SCALE GENOMIC DNA]</scope>
    <source>
        <strain evidence="12 13">3012STDY6756504</strain>
    </source>
</reference>
<keyword evidence="3" id="KW-0285">Flavoprotein</keyword>
<dbReference type="PROSITE" id="PS00198">
    <property type="entry name" value="4FE4S_FER_1"/>
    <property type="match status" value="1"/>
</dbReference>
<dbReference type="PANTHER" id="PTHR48467:SF1">
    <property type="entry name" value="GLUTAMATE SYNTHASE 1 [NADH], CHLOROPLASTIC-LIKE"/>
    <property type="match status" value="1"/>
</dbReference>
<evidence type="ECO:0000256" key="10">
    <source>
        <dbReference type="ARBA" id="ARBA00047776"/>
    </source>
</evidence>
<dbReference type="PANTHER" id="PTHR48467">
    <property type="entry name" value="GLUTAMATE SYNTHASE 1 [NADH], CHLOROPLASTIC-LIKE"/>
    <property type="match status" value="1"/>
</dbReference>
<gene>
    <name evidence="12" type="primary">fprA_3</name>
    <name evidence="12" type="ORF">NCTC10797_05799</name>
</gene>
<dbReference type="InterPro" id="IPR036188">
    <property type="entry name" value="FAD/NAD-bd_sf"/>
</dbReference>
<dbReference type="Pfam" id="PF00037">
    <property type="entry name" value="Fer4"/>
    <property type="match status" value="1"/>
</dbReference>
<dbReference type="InterPro" id="IPR017900">
    <property type="entry name" value="4Fe4S_Fe_S_CS"/>
</dbReference>
<evidence type="ECO:0000256" key="1">
    <source>
        <dbReference type="ARBA" id="ARBA00001974"/>
    </source>
</evidence>
<evidence type="ECO:0000256" key="2">
    <source>
        <dbReference type="ARBA" id="ARBA00013223"/>
    </source>
</evidence>
<name>A0A4U8WIT7_9NOCA</name>
<keyword evidence="9" id="KW-0411">Iron-sulfur</keyword>
<dbReference type="EC" id="1.18.1.2" evidence="2"/>
<protein>
    <recommendedName>
        <fullName evidence="2">ferredoxin--NADP(+) reductase</fullName>
        <ecNumber evidence="2">1.18.1.2</ecNumber>
    </recommendedName>
</protein>
<evidence type="ECO:0000313" key="13">
    <source>
        <dbReference type="Proteomes" id="UP000290439"/>
    </source>
</evidence>
<evidence type="ECO:0000313" key="12">
    <source>
        <dbReference type="EMBL" id="VFB01969.1"/>
    </source>
</evidence>
<dbReference type="SUPFAM" id="SSF51971">
    <property type="entry name" value="Nucleotide-binding domain"/>
    <property type="match status" value="1"/>
</dbReference>
<dbReference type="SUPFAM" id="SSF54862">
    <property type="entry name" value="4Fe-4S ferredoxins"/>
    <property type="match status" value="1"/>
</dbReference>
<dbReference type="Pfam" id="PF07992">
    <property type="entry name" value="Pyr_redox_2"/>
    <property type="match status" value="1"/>
</dbReference>